<evidence type="ECO:0000256" key="8">
    <source>
        <dbReference type="ARBA" id="ARBA00023136"/>
    </source>
</evidence>
<comment type="caution">
    <text evidence="12">The sequence shown here is derived from an EMBL/GenBank/DDBJ whole genome shotgun (WGS) entry which is preliminary data.</text>
</comment>
<keyword evidence="4" id="KW-0677">Repeat</keyword>
<feature type="transmembrane region" description="Helical" evidence="9">
    <location>
        <begin position="315"/>
        <end position="335"/>
    </location>
</feature>
<evidence type="ECO:0000256" key="1">
    <source>
        <dbReference type="ARBA" id="ARBA00004128"/>
    </source>
</evidence>
<dbReference type="InterPro" id="IPR011527">
    <property type="entry name" value="ABC1_TM_dom"/>
</dbReference>
<feature type="transmembrane region" description="Helical" evidence="9">
    <location>
        <begin position="126"/>
        <end position="144"/>
    </location>
</feature>
<dbReference type="InterPro" id="IPR003593">
    <property type="entry name" value="AAA+_ATPase"/>
</dbReference>
<dbReference type="InterPro" id="IPR050173">
    <property type="entry name" value="ABC_transporter_C-like"/>
</dbReference>
<dbReference type="VEuPathDB" id="FungiDB:AeMF1_019672"/>
<dbReference type="SMART" id="SM00382">
    <property type="entry name" value="AAA"/>
    <property type="match status" value="1"/>
</dbReference>
<dbReference type="FunFam" id="1.20.1560.10:FF:000013">
    <property type="entry name" value="ABC transporter C family member 2"/>
    <property type="match status" value="1"/>
</dbReference>
<dbReference type="GO" id="GO:0140359">
    <property type="term" value="F:ABC-type transporter activity"/>
    <property type="evidence" value="ECO:0007669"/>
    <property type="project" value="InterPro"/>
</dbReference>
<feature type="transmembrane region" description="Helical" evidence="9">
    <location>
        <begin position="1007"/>
        <end position="1028"/>
    </location>
</feature>
<evidence type="ECO:0000313" key="12">
    <source>
        <dbReference type="EMBL" id="KAF0744506.1"/>
    </source>
</evidence>
<dbReference type="PROSITE" id="PS50893">
    <property type="entry name" value="ABC_TRANSPORTER_2"/>
    <property type="match status" value="1"/>
</dbReference>
<proteinExistence type="predicted"/>
<feature type="transmembrane region" description="Helical" evidence="9">
    <location>
        <begin position="744"/>
        <end position="766"/>
    </location>
</feature>
<dbReference type="EMBL" id="VJMJ01000009">
    <property type="protein sequence ID" value="KAF0744506.1"/>
    <property type="molecule type" value="Genomic_DNA"/>
</dbReference>
<dbReference type="InterPro" id="IPR027417">
    <property type="entry name" value="P-loop_NTPase"/>
</dbReference>
<evidence type="ECO:0000256" key="7">
    <source>
        <dbReference type="ARBA" id="ARBA00022989"/>
    </source>
</evidence>
<evidence type="ECO:0000256" key="3">
    <source>
        <dbReference type="ARBA" id="ARBA00022692"/>
    </source>
</evidence>
<evidence type="ECO:0000256" key="9">
    <source>
        <dbReference type="SAM" id="Phobius"/>
    </source>
</evidence>
<dbReference type="PROSITE" id="PS50929">
    <property type="entry name" value="ABC_TM1F"/>
    <property type="match status" value="2"/>
</dbReference>
<dbReference type="InterPro" id="IPR003439">
    <property type="entry name" value="ABC_transporter-like_ATP-bd"/>
</dbReference>
<dbReference type="PANTHER" id="PTHR24223">
    <property type="entry name" value="ATP-BINDING CASSETTE SUB-FAMILY C"/>
    <property type="match status" value="1"/>
</dbReference>
<evidence type="ECO:0008006" key="14">
    <source>
        <dbReference type="Google" id="ProtNLM"/>
    </source>
</evidence>
<evidence type="ECO:0000256" key="4">
    <source>
        <dbReference type="ARBA" id="ARBA00022737"/>
    </source>
</evidence>
<dbReference type="SUPFAM" id="SSF52540">
    <property type="entry name" value="P-loop containing nucleoside triphosphate hydrolases"/>
    <property type="match status" value="2"/>
</dbReference>
<dbReference type="CDD" id="cd18579">
    <property type="entry name" value="ABC_6TM_ABCC_D1"/>
    <property type="match status" value="1"/>
</dbReference>
<keyword evidence="2" id="KW-0813">Transport</keyword>
<feature type="transmembrane region" description="Helical" evidence="9">
    <location>
        <begin position="232"/>
        <end position="250"/>
    </location>
</feature>
<keyword evidence="6" id="KW-0067">ATP-binding</keyword>
<feature type="transmembrane region" description="Helical" evidence="9">
    <location>
        <begin position="859"/>
        <end position="878"/>
    </location>
</feature>
<accession>A0A6G0XVF4</accession>
<feature type="transmembrane region" description="Helical" evidence="9">
    <location>
        <begin position="977"/>
        <end position="995"/>
    </location>
</feature>
<dbReference type="InterPro" id="IPR044746">
    <property type="entry name" value="ABCC_6TM_D1"/>
</dbReference>
<reference evidence="12 13" key="1">
    <citation type="submission" date="2019-07" db="EMBL/GenBank/DDBJ databases">
        <title>Genomics analysis of Aphanomyces spp. identifies a new class of oomycete effector associated with host adaptation.</title>
        <authorList>
            <person name="Gaulin E."/>
        </authorList>
    </citation>
    <scope>NUCLEOTIDE SEQUENCE [LARGE SCALE GENOMIC DNA]</scope>
    <source>
        <strain evidence="12 13">ATCC 201684</strain>
    </source>
</reference>
<comment type="subcellular location">
    <subcellularLocation>
        <location evidence="1">Vacuole membrane</location>
        <topology evidence="1">Multi-pass membrane protein</topology>
    </subcellularLocation>
</comment>
<feature type="transmembrane region" description="Helical" evidence="9">
    <location>
        <begin position="884"/>
        <end position="906"/>
    </location>
</feature>
<keyword evidence="5" id="KW-0547">Nucleotide-binding</keyword>
<protein>
    <recommendedName>
        <fullName evidence="14">ABC transmembrane type-1 domain-containing protein</fullName>
    </recommendedName>
</protein>
<dbReference type="CDD" id="cd03250">
    <property type="entry name" value="ABCC_MRP_domain1"/>
    <property type="match status" value="1"/>
</dbReference>
<gene>
    <name evidence="12" type="ORF">Ae201684_000982</name>
</gene>
<feature type="transmembrane region" description="Helical" evidence="9">
    <location>
        <begin position="89"/>
        <end position="114"/>
    </location>
</feature>
<dbReference type="GO" id="GO:0016887">
    <property type="term" value="F:ATP hydrolysis activity"/>
    <property type="evidence" value="ECO:0007669"/>
    <property type="project" value="InterPro"/>
</dbReference>
<organism evidence="12 13">
    <name type="scientific">Aphanomyces euteiches</name>
    <dbReference type="NCBI Taxonomy" id="100861"/>
    <lineage>
        <taxon>Eukaryota</taxon>
        <taxon>Sar</taxon>
        <taxon>Stramenopiles</taxon>
        <taxon>Oomycota</taxon>
        <taxon>Saprolegniomycetes</taxon>
        <taxon>Saprolegniales</taxon>
        <taxon>Verrucalvaceae</taxon>
        <taxon>Aphanomyces</taxon>
    </lineage>
</organism>
<dbReference type="FunFam" id="3.40.50.300:FF:000997">
    <property type="entry name" value="Multidrug resistance-associated protein 1"/>
    <property type="match status" value="1"/>
</dbReference>
<feature type="transmembrane region" description="Helical" evidence="9">
    <location>
        <begin position="786"/>
        <end position="810"/>
    </location>
</feature>
<feature type="domain" description="ABC transporter" evidence="10">
    <location>
        <begin position="414"/>
        <end position="637"/>
    </location>
</feature>
<keyword evidence="7 9" id="KW-1133">Transmembrane helix</keyword>
<dbReference type="CDD" id="cd18580">
    <property type="entry name" value="ABC_6TM_ABCC_D2"/>
    <property type="match status" value="1"/>
</dbReference>
<evidence type="ECO:0000259" key="11">
    <source>
        <dbReference type="PROSITE" id="PS50929"/>
    </source>
</evidence>
<feature type="domain" description="ABC transmembrane type-1" evidence="11">
    <location>
        <begin position="748"/>
        <end position="1030"/>
    </location>
</feature>
<keyword evidence="3 9" id="KW-0812">Transmembrane</keyword>
<dbReference type="SUPFAM" id="SSF90123">
    <property type="entry name" value="ABC transporter transmembrane region"/>
    <property type="match status" value="2"/>
</dbReference>
<evidence type="ECO:0000256" key="6">
    <source>
        <dbReference type="ARBA" id="ARBA00022840"/>
    </source>
</evidence>
<feature type="domain" description="ABC transmembrane type-1" evidence="11">
    <location>
        <begin position="90"/>
        <end position="371"/>
    </location>
</feature>
<name>A0A6G0XVF4_9STRA</name>
<dbReference type="VEuPathDB" id="FungiDB:AeMF1_007171"/>
<dbReference type="Gene3D" id="1.20.1560.10">
    <property type="entry name" value="ABC transporter type 1, transmembrane domain"/>
    <property type="match status" value="2"/>
</dbReference>
<dbReference type="InterPro" id="IPR036640">
    <property type="entry name" value="ABC1_TM_sf"/>
</dbReference>
<sequence>MKNSTYMAVASDDTPRKTSPKAVGCFSNLFFSWAGSLLSLGHERRLDPDDMWPLEQENQCRTVSDVFEPKFNQSRSILYAIFASYWRNLALVALGQFISLAGTLAGPVVLQQILQSVESNDFDQRYFLACVGLLVGAKIIQALASTHSGLLNQLVMVRITSALQHLLFKKALHLSSKSRREKSAGEIANLFSSDLQWIINFAVSSNQVWLLPLQVVVTLILLYRLIGWASLLGSVAIAIVLVSNNYLAMWQKRILETLMKLKDDRMKSVNEVFSAMQIVKLNAWEDKFEAKIQSQRELELTQLWKLFALQAFQMGVLYIAPVAVTIASFAAYTLVMHETLTATKMFTSLALFALLRYPMTALPQVIASLMQAIVAVNRFMAFLNLDERDSSLVLTPETISPPLLAQYASENVHVRIENGSFGWTPETPAGASWNLTLHRGDFVVVHGPVGSGKSSLCSALLGEMDKLAGSVYVGGSVAYFSQQPWIQNASVRENILFGRPYDREKYRAVIDACALTKDLASFPAGDRTEIGQKGVNLSGGQKARVSLARACYSNADIFILDAPLAAVDAIVQNEIFTKCFLGLLRYKTVLLVTHSPEIIASPYINRSVEMVAGSLVVTERKPLSKDTLPLTVRPLRASSSDGSLESPKEADSPPPASFFPTSHLFLTPSASSPFPLHFNGENFTPIDELSNLPYDKDDDEQSAKKHVSASTSGKLILDEARSEGRVSAAVFQGYLDAIGGWSVVAFWVFLLSTWQILIISGDLWLSRWSSTTTTVSETTFLAQAPYYLTVYAVLAASGVAATMLRTYTILMSCLRASRRLFDGLTGALLRAPMRFFDTTPLGRLLNRFSNDMNTVDTQLPLLVSGGLAVIAMTFFQLATTVVVLRSLGLALVPLVVIYARIAAFYVHPARAVERVNKTTKSPMLNLISECIDGGAVIFAFGPKHIRRFLRIHHGNVDINNQAYVAAQVITQWFSLRVQLLSACLLLIIALSLLWLRETLSPGLVGLVFTYIFSILPFFELIVNLWSLFETSMVGPERVAEYAAVEAEPPRVIAGAVAAAWPTSGDVEFDHMSFRYKPGDALVLKDVSIHVKSGESIGIVGRTGAGKSSFTMALFRMNNLASGVIRIDGVDIGTIGVQTLRSRLAIIPQSPVLFKGTLSSI</sequence>
<dbReference type="FunFam" id="1.20.1560.10:FF:000003">
    <property type="entry name" value="ABC transporter C family member 10"/>
    <property type="match status" value="1"/>
</dbReference>
<keyword evidence="8 9" id="KW-0472">Membrane</keyword>
<dbReference type="Proteomes" id="UP000481153">
    <property type="component" value="Unassembled WGS sequence"/>
</dbReference>
<feature type="transmembrane region" description="Helical" evidence="9">
    <location>
        <begin position="355"/>
        <end position="376"/>
    </location>
</feature>
<dbReference type="InterPro" id="IPR044726">
    <property type="entry name" value="ABCC_6TM_D2"/>
</dbReference>
<dbReference type="Pfam" id="PF00664">
    <property type="entry name" value="ABC_membrane"/>
    <property type="match status" value="2"/>
</dbReference>
<evidence type="ECO:0000313" key="13">
    <source>
        <dbReference type="Proteomes" id="UP000481153"/>
    </source>
</evidence>
<feature type="transmembrane region" description="Helical" evidence="9">
    <location>
        <begin position="208"/>
        <end position="226"/>
    </location>
</feature>
<dbReference type="Gene3D" id="3.40.50.300">
    <property type="entry name" value="P-loop containing nucleotide triphosphate hydrolases"/>
    <property type="match status" value="2"/>
</dbReference>
<dbReference type="GO" id="GO:0005774">
    <property type="term" value="C:vacuolar membrane"/>
    <property type="evidence" value="ECO:0007669"/>
    <property type="project" value="UniProtKB-SubCell"/>
</dbReference>
<dbReference type="PANTHER" id="PTHR24223:SF443">
    <property type="entry name" value="MULTIDRUG-RESISTANCE LIKE PROTEIN 1, ISOFORM I"/>
    <property type="match status" value="1"/>
</dbReference>
<dbReference type="AlphaFoldDB" id="A0A6G0XVF4"/>
<evidence type="ECO:0000256" key="2">
    <source>
        <dbReference type="ARBA" id="ARBA00022448"/>
    </source>
</evidence>
<dbReference type="FunFam" id="3.40.50.300:FF:004162">
    <property type="entry name" value="ATP binding cassette subfamily C member 5"/>
    <property type="match status" value="1"/>
</dbReference>
<keyword evidence="13" id="KW-1185">Reference proteome</keyword>
<dbReference type="Pfam" id="PF00005">
    <property type="entry name" value="ABC_tran"/>
    <property type="match status" value="2"/>
</dbReference>
<evidence type="ECO:0000259" key="10">
    <source>
        <dbReference type="PROSITE" id="PS50893"/>
    </source>
</evidence>
<dbReference type="GO" id="GO:0005524">
    <property type="term" value="F:ATP binding"/>
    <property type="evidence" value="ECO:0007669"/>
    <property type="project" value="UniProtKB-KW"/>
</dbReference>
<evidence type="ECO:0000256" key="5">
    <source>
        <dbReference type="ARBA" id="ARBA00022741"/>
    </source>
</evidence>